<name>A0ABV9KQG8_9BACT</name>
<dbReference type="EMBL" id="JBHSGN010000005">
    <property type="protein sequence ID" value="MFC4672244.1"/>
    <property type="molecule type" value="Genomic_DNA"/>
</dbReference>
<comment type="caution">
    <text evidence="2">The sequence shown here is derived from an EMBL/GenBank/DDBJ whole genome shotgun (WGS) entry which is preliminary data.</text>
</comment>
<evidence type="ECO:0000313" key="3">
    <source>
        <dbReference type="Proteomes" id="UP001596023"/>
    </source>
</evidence>
<evidence type="ECO:0000256" key="1">
    <source>
        <dbReference type="SAM" id="MobiDB-lite"/>
    </source>
</evidence>
<keyword evidence="3" id="KW-1185">Reference proteome</keyword>
<gene>
    <name evidence="2" type="ORF">ACFO6W_00905</name>
</gene>
<dbReference type="RefSeq" id="WP_379993424.1">
    <property type="nucleotide sequence ID" value="NZ_JBHSGN010000005.1"/>
</dbReference>
<protein>
    <submittedName>
        <fullName evidence="2">Uncharacterized protein</fullName>
    </submittedName>
</protein>
<reference evidence="3" key="1">
    <citation type="journal article" date="2019" name="Int. J. Syst. Evol. Microbiol.">
        <title>The Global Catalogue of Microorganisms (GCM) 10K type strain sequencing project: providing services to taxonomists for standard genome sequencing and annotation.</title>
        <authorList>
            <consortium name="The Broad Institute Genomics Platform"/>
            <consortium name="The Broad Institute Genome Sequencing Center for Infectious Disease"/>
            <person name="Wu L."/>
            <person name="Ma J."/>
        </authorList>
    </citation>
    <scope>NUCLEOTIDE SEQUENCE [LARGE SCALE GENOMIC DNA]</scope>
    <source>
        <strain evidence="3">CCUG 66188</strain>
    </source>
</reference>
<sequence>MNGTNLKSEVEQLLAEIDKTHRYSMAKIYSLANRVFNRNEAPQSCASCLIRKARELRNWLDSQEPESEEKLKIKNEKRRIKNTQSPHNS</sequence>
<proteinExistence type="predicted"/>
<dbReference type="Proteomes" id="UP001596023">
    <property type="component" value="Unassembled WGS sequence"/>
</dbReference>
<feature type="region of interest" description="Disordered" evidence="1">
    <location>
        <begin position="62"/>
        <end position="89"/>
    </location>
</feature>
<accession>A0ABV9KQG8</accession>
<evidence type="ECO:0000313" key="2">
    <source>
        <dbReference type="EMBL" id="MFC4672244.1"/>
    </source>
</evidence>
<organism evidence="2 3">
    <name type="scientific">Dysgonomonas termitidis</name>
    <dbReference type="NCBI Taxonomy" id="1516126"/>
    <lineage>
        <taxon>Bacteria</taxon>
        <taxon>Pseudomonadati</taxon>
        <taxon>Bacteroidota</taxon>
        <taxon>Bacteroidia</taxon>
        <taxon>Bacteroidales</taxon>
        <taxon>Dysgonomonadaceae</taxon>
        <taxon>Dysgonomonas</taxon>
    </lineage>
</organism>